<dbReference type="InterPro" id="IPR038389">
    <property type="entry name" value="PSMG2_sf"/>
</dbReference>
<dbReference type="EMBL" id="DTAI01000031">
    <property type="protein sequence ID" value="HGN36111.1"/>
    <property type="molecule type" value="Genomic_DNA"/>
</dbReference>
<feature type="transmembrane region" description="Helical" evidence="2">
    <location>
        <begin position="12"/>
        <end position="34"/>
    </location>
</feature>
<keyword evidence="1" id="KW-0175">Coiled coil</keyword>
<name>A0A7J3I692_9CREN</name>
<dbReference type="Pfam" id="PF09754">
    <property type="entry name" value="PAC2"/>
    <property type="match status" value="1"/>
</dbReference>
<feature type="coiled-coil region" evidence="1">
    <location>
        <begin position="210"/>
        <end position="237"/>
    </location>
</feature>
<dbReference type="InterPro" id="IPR019151">
    <property type="entry name" value="Proteasome_assmbl_chaperone_2"/>
</dbReference>
<evidence type="ECO:0000313" key="3">
    <source>
        <dbReference type="EMBL" id="HGN36111.1"/>
    </source>
</evidence>
<dbReference type="SUPFAM" id="SSF159659">
    <property type="entry name" value="Cgl1923-like"/>
    <property type="match status" value="1"/>
</dbReference>
<keyword evidence="2" id="KW-1133">Transmembrane helix</keyword>
<keyword evidence="2" id="KW-0812">Transmembrane</keyword>
<sequence length="242" mass="27512">MKRYKVNMVKPASLKTVSVLITGFHGYGAVGYLATRYTVSKLSMELVGFIETPMVVDFTSIEDYGFSKPHEIFMKQLDNIGVVALLNRVNPDRRFMVSYIKAFVNVVKMLNVEEVFLIGGLDVRFRENKEEFRWLKTKWSKRSLDAPYFMKGAYIVGPLASLLLALEEHGIPALAIFPYTEPESIDHRAAASAIRVVSSILNIYIDISELVSYAEKIEEMEKLIQSMQLQQSAEKKESVMHT</sequence>
<dbReference type="GO" id="GO:0000502">
    <property type="term" value="C:proteasome complex"/>
    <property type="evidence" value="ECO:0007669"/>
    <property type="project" value="UniProtKB-KW"/>
</dbReference>
<evidence type="ECO:0000256" key="2">
    <source>
        <dbReference type="SAM" id="Phobius"/>
    </source>
</evidence>
<accession>A0A7J3I692</accession>
<protein>
    <submittedName>
        <fullName evidence="3">Proteasome assembly chaperone family protein</fullName>
    </submittedName>
</protein>
<comment type="caution">
    <text evidence="3">The sequence shown here is derived from an EMBL/GenBank/DDBJ whole genome shotgun (WGS) entry which is preliminary data.</text>
</comment>
<dbReference type="Gene3D" id="3.40.50.10900">
    <property type="entry name" value="PAC-like subunit"/>
    <property type="match status" value="1"/>
</dbReference>
<organism evidence="3">
    <name type="scientific">Ignisphaera aggregans</name>
    <dbReference type="NCBI Taxonomy" id="334771"/>
    <lineage>
        <taxon>Archaea</taxon>
        <taxon>Thermoproteota</taxon>
        <taxon>Thermoprotei</taxon>
        <taxon>Desulfurococcales</taxon>
        <taxon>Desulfurococcaceae</taxon>
        <taxon>Ignisphaera</taxon>
    </lineage>
</organism>
<dbReference type="PANTHER" id="PTHR35610:SF3">
    <property type="entry name" value="PROTEASOME ASSEMBLY CHAPERONE FAMILY PROTEIN"/>
    <property type="match status" value="1"/>
</dbReference>
<dbReference type="PANTHER" id="PTHR35610">
    <property type="entry name" value="3-ISOPROPYLMALATE DEHYDRATASE-RELATED"/>
    <property type="match status" value="1"/>
</dbReference>
<gene>
    <name evidence="3" type="ORF">ENT87_00960</name>
</gene>
<keyword evidence="2" id="KW-0472">Membrane</keyword>
<reference evidence="3" key="1">
    <citation type="journal article" date="2020" name="mSystems">
        <title>Genome- and Community-Level Interaction Insights into Carbon Utilization and Element Cycling Functions of Hydrothermarchaeota in Hydrothermal Sediment.</title>
        <authorList>
            <person name="Zhou Z."/>
            <person name="Liu Y."/>
            <person name="Xu W."/>
            <person name="Pan J."/>
            <person name="Luo Z.H."/>
            <person name="Li M."/>
        </authorList>
    </citation>
    <scope>NUCLEOTIDE SEQUENCE [LARGE SCALE GENOMIC DNA]</scope>
    <source>
        <strain evidence="3">SpSt-618</strain>
    </source>
</reference>
<evidence type="ECO:0000256" key="1">
    <source>
        <dbReference type="SAM" id="Coils"/>
    </source>
</evidence>
<dbReference type="AlphaFoldDB" id="A0A7J3I692"/>
<proteinExistence type="predicted"/>
<keyword evidence="3" id="KW-0647">Proteasome</keyword>